<evidence type="ECO:0000256" key="7">
    <source>
        <dbReference type="ARBA" id="ARBA00023014"/>
    </source>
</evidence>
<keyword evidence="5" id="KW-0249">Electron transport</keyword>
<evidence type="ECO:0000313" key="11">
    <source>
        <dbReference type="Proteomes" id="UP000003178"/>
    </source>
</evidence>
<evidence type="ECO:0000256" key="3">
    <source>
        <dbReference type="ARBA" id="ARBA00022723"/>
    </source>
</evidence>
<keyword evidence="1" id="KW-0813">Transport</keyword>
<keyword evidence="3" id="KW-0479">Metal-binding</keyword>
<dbReference type="Pfam" id="PF01512">
    <property type="entry name" value="Complex1_51K"/>
    <property type="match status" value="1"/>
</dbReference>
<dbReference type="HOGENOM" id="CLU_051682_0_0_9"/>
<dbReference type="GO" id="GO:0009055">
    <property type="term" value="F:electron transfer activity"/>
    <property type="evidence" value="ECO:0007669"/>
    <property type="project" value="InterPro"/>
</dbReference>
<evidence type="ECO:0000256" key="4">
    <source>
        <dbReference type="ARBA" id="ARBA00022737"/>
    </source>
</evidence>
<evidence type="ECO:0000256" key="2">
    <source>
        <dbReference type="ARBA" id="ARBA00022485"/>
    </source>
</evidence>
<evidence type="ECO:0000259" key="9">
    <source>
        <dbReference type="Pfam" id="PF13375"/>
    </source>
</evidence>
<dbReference type="InterPro" id="IPR011538">
    <property type="entry name" value="Nuo51_FMN-bd"/>
</dbReference>
<dbReference type="Pfam" id="PF13375">
    <property type="entry name" value="RnfC_N"/>
    <property type="match status" value="1"/>
</dbReference>
<dbReference type="OrthoDB" id="9767754at2"/>
<reference evidence="10 11" key="2">
    <citation type="submission" date="2008-10" db="EMBL/GenBank/DDBJ databases">
        <title>Draft genome sequence of Clostridium hiranonis (DSM 13275).</title>
        <authorList>
            <person name="Sudarsanam P."/>
            <person name="Ley R."/>
            <person name="Guruge J."/>
            <person name="Turnbaugh P.J."/>
            <person name="Mahowald M."/>
            <person name="Liep D."/>
            <person name="Gordon J."/>
        </authorList>
    </citation>
    <scope>NUCLEOTIDE SEQUENCE [LARGE SCALE GENOMIC DNA]</scope>
    <source>
        <strain evidence="10 11">DSM 13275</strain>
    </source>
</reference>
<sequence>MVLRLELRQHVGAPCRPIVSVGEHVKKGQLIAEPTGLGANIHSSVYGTVKEITETAILIEADEEQPEEFVKIKDTESNLDAIIEAGVVGAGGAGFPAGIKFKGDIEGGYVIVNAAECEPILTHNMAYIEDHAEELVRGLKYLLEITKAAKGYIAIKPHHTKQLIALGKATKNEDNIEIKYLPNMYPAGDERVIVRELLGVELEPGQLPSVAKAIISNVETVKNVVAAIEERRPVITKDLTVAGRVKDEDAQTGRVFLNVPIGMPISYFIDQCGGILEPYGEIVLGGPFTGKHGELDSPVTKTLGGIIVSMPLIQEKRKLGIICCECGAQEARLHEIASLMGAEVVAEERCKRMTDDGRGRYRCSLPGMCPGQAETVLKLKGKGAEALLISNCED</sequence>
<keyword evidence="7" id="KW-0411">Iron-sulfur</keyword>
<dbReference type="InterPro" id="IPR026902">
    <property type="entry name" value="RnfC_N"/>
</dbReference>
<feature type="domain" description="RnfC Barrel sandwich hybrid" evidence="9">
    <location>
        <begin position="5"/>
        <end position="58"/>
    </location>
</feature>
<dbReference type="InterPro" id="IPR037225">
    <property type="entry name" value="Nuo51_FMN-bd_sf"/>
</dbReference>
<keyword evidence="6" id="KW-0408">Iron</keyword>
<organism evidence="10 11">
    <name type="scientific">Peptacetobacter hiranonis (strain DSM 13275 / JCM 10541 / KCTC 15199 / TO-931)</name>
    <name type="common">Clostridium hiranonis</name>
    <dbReference type="NCBI Taxonomy" id="500633"/>
    <lineage>
        <taxon>Bacteria</taxon>
        <taxon>Bacillati</taxon>
        <taxon>Bacillota</taxon>
        <taxon>Clostridia</taxon>
        <taxon>Peptostreptococcales</taxon>
        <taxon>Peptostreptococcaceae</taxon>
        <taxon>Peptacetobacter</taxon>
    </lineage>
</organism>
<comment type="caution">
    <text evidence="10">The sequence shown here is derived from an EMBL/GenBank/DDBJ whole genome shotgun (WGS) entry which is preliminary data.</text>
</comment>
<dbReference type="STRING" id="500633.CLOHIR_00795"/>
<feature type="domain" description="NADH-ubiquinone oxidoreductase 51kDa subunit FMN-binding" evidence="8">
    <location>
        <begin position="83"/>
        <end position="225"/>
    </location>
</feature>
<evidence type="ECO:0000313" key="10">
    <source>
        <dbReference type="EMBL" id="EEA85591.1"/>
    </source>
</evidence>
<evidence type="ECO:0000259" key="8">
    <source>
        <dbReference type="Pfam" id="PF01512"/>
    </source>
</evidence>
<dbReference type="EMBL" id="ABWP01000030">
    <property type="protein sequence ID" value="EEA85591.1"/>
    <property type="molecule type" value="Genomic_DNA"/>
</dbReference>
<dbReference type="PANTHER" id="PTHR43034:SF2">
    <property type="entry name" value="ION-TRANSLOCATING OXIDOREDUCTASE COMPLEX SUBUNIT C"/>
    <property type="match status" value="1"/>
</dbReference>
<evidence type="ECO:0000256" key="1">
    <source>
        <dbReference type="ARBA" id="ARBA00022448"/>
    </source>
</evidence>
<dbReference type="InterPro" id="IPR010208">
    <property type="entry name" value="Ion_transpt_RnfC/RsxC"/>
</dbReference>
<dbReference type="AlphaFoldDB" id="B6FY44"/>
<dbReference type="Proteomes" id="UP000003178">
    <property type="component" value="Unassembled WGS sequence"/>
</dbReference>
<name>B6FY44_PEPHT</name>
<dbReference type="SUPFAM" id="SSF142019">
    <property type="entry name" value="Nqo1 FMN-binding domain-like"/>
    <property type="match status" value="1"/>
</dbReference>
<gene>
    <name evidence="10" type="ORF">CLOHIR_00795</name>
</gene>
<keyword evidence="2" id="KW-0004">4Fe-4S</keyword>
<dbReference type="NCBIfam" id="TIGR04481">
    <property type="entry name" value="PR_assoc_PrdC"/>
    <property type="match status" value="1"/>
</dbReference>
<accession>B6FY44</accession>
<keyword evidence="4" id="KW-0677">Repeat</keyword>
<evidence type="ECO:0000256" key="6">
    <source>
        <dbReference type="ARBA" id="ARBA00023004"/>
    </source>
</evidence>
<protein>
    <submittedName>
        <fullName evidence="10">Respiratory-chain NADH dehydrogenase 51 Kd subunit</fullName>
    </submittedName>
</protein>
<dbReference type="eggNOG" id="COG4656">
    <property type="taxonomic scope" value="Bacteria"/>
</dbReference>
<dbReference type="GO" id="GO:0051539">
    <property type="term" value="F:4 iron, 4 sulfur cluster binding"/>
    <property type="evidence" value="ECO:0007669"/>
    <property type="project" value="UniProtKB-KW"/>
</dbReference>
<keyword evidence="11" id="KW-1185">Reference proteome</keyword>
<reference evidence="10 11" key="1">
    <citation type="submission" date="2008-09" db="EMBL/GenBank/DDBJ databases">
        <authorList>
            <person name="Fulton L."/>
            <person name="Clifton S."/>
            <person name="Fulton B."/>
            <person name="Xu J."/>
            <person name="Minx P."/>
            <person name="Pepin K.H."/>
            <person name="Johnson M."/>
            <person name="Thiruvilangam P."/>
            <person name="Bhonagiri V."/>
            <person name="Nash W.E."/>
            <person name="Mardis E.R."/>
            <person name="Wilson R.K."/>
        </authorList>
    </citation>
    <scope>NUCLEOTIDE SEQUENCE [LARGE SCALE GENOMIC DNA]</scope>
    <source>
        <strain evidence="10 11">DSM 13275</strain>
    </source>
</reference>
<proteinExistence type="predicted"/>
<dbReference type="PANTHER" id="PTHR43034">
    <property type="entry name" value="ION-TRANSLOCATING OXIDOREDUCTASE COMPLEX SUBUNIT C"/>
    <property type="match status" value="1"/>
</dbReference>
<dbReference type="InterPro" id="IPR031001">
    <property type="entry name" value="PR_assoc_PrdC"/>
</dbReference>
<dbReference type="GO" id="GO:0046872">
    <property type="term" value="F:metal ion binding"/>
    <property type="evidence" value="ECO:0007669"/>
    <property type="project" value="UniProtKB-KW"/>
</dbReference>
<dbReference type="GO" id="GO:0016020">
    <property type="term" value="C:membrane"/>
    <property type="evidence" value="ECO:0007669"/>
    <property type="project" value="InterPro"/>
</dbReference>
<dbReference type="Gene3D" id="3.40.50.11540">
    <property type="entry name" value="NADH-ubiquinone oxidoreductase 51kDa subunit"/>
    <property type="match status" value="1"/>
</dbReference>
<evidence type="ECO:0000256" key="5">
    <source>
        <dbReference type="ARBA" id="ARBA00022982"/>
    </source>
</evidence>